<keyword evidence="3" id="KW-1185">Reference proteome</keyword>
<comment type="caution">
    <text evidence="2">The sequence shown here is derived from an EMBL/GenBank/DDBJ whole genome shotgun (WGS) entry which is preliminary data.</text>
</comment>
<feature type="compositionally biased region" description="Acidic residues" evidence="1">
    <location>
        <begin position="75"/>
        <end position="90"/>
    </location>
</feature>
<proteinExistence type="predicted"/>
<gene>
    <name evidence="2" type="ORF">FOZ63_022965</name>
</gene>
<sequence>MIVVEGKATESLEQKLNELYLAQNQAPPVPEAPPAPPSLIPIEHLVAFNYRNPDFNKKFGGKDGKGDGSATQGEEGNEVTNLEDDDDEAIVDPRLLQPEDPSLKPRADGSD</sequence>
<feature type="compositionally biased region" description="Basic and acidic residues" evidence="1">
    <location>
        <begin position="56"/>
        <end position="66"/>
    </location>
</feature>
<feature type="compositionally biased region" description="Basic and acidic residues" evidence="1">
    <location>
        <begin position="101"/>
        <end position="111"/>
    </location>
</feature>
<evidence type="ECO:0000313" key="3">
    <source>
        <dbReference type="Proteomes" id="UP000553632"/>
    </source>
</evidence>
<name>A0A7J6TXR8_PEROL</name>
<reference evidence="2 3" key="1">
    <citation type="submission" date="2020-04" db="EMBL/GenBank/DDBJ databases">
        <title>Perkinsus olseni comparative genomics.</title>
        <authorList>
            <person name="Bogema D.R."/>
        </authorList>
    </citation>
    <scope>NUCLEOTIDE SEQUENCE [LARGE SCALE GENOMIC DNA]</scope>
    <source>
        <strain evidence="2 3">ATCC PRA-207</strain>
    </source>
</reference>
<feature type="region of interest" description="Disordered" evidence="1">
    <location>
        <begin position="56"/>
        <end position="111"/>
    </location>
</feature>
<dbReference type="EMBL" id="JABANO010007868">
    <property type="protein sequence ID" value="KAF4749442.1"/>
    <property type="molecule type" value="Genomic_DNA"/>
</dbReference>
<protein>
    <submittedName>
        <fullName evidence="2">Uncharacterized protein</fullName>
    </submittedName>
</protein>
<organism evidence="2 3">
    <name type="scientific">Perkinsus olseni</name>
    <name type="common">Perkinsus atlanticus</name>
    <dbReference type="NCBI Taxonomy" id="32597"/>
    <lineage>
        <taxon>Eukaryota</taxon>
        <taxon>Sar</taxon>
        <taxon>Alveolata</taxon>
        <taxon>Perkinsozoa</taxon>
        <taxon>Perkinsea</taxon>
        <taxon>Perkinsida</taxon>
        <taxon>Perkinsidae</taxon>
        <taxon>Perkinsus</taxon>
    </lineage>
</organism>
<feature type="non-terminal residue" evidence="2">
    <location>
        <position position="1"/>
    </location>
</feature>
<evidence type="ECO:0000256" key="1">
    <source>
        <dbReference type="SAM" id="MobiDB-lite"/>
    </source>
</evidence>
<dbReference type="AlphaFoldDB" id="A0A7J6TXR8"/>
<accession>A0A7J6TXR8</accession>
<evidence type="ECO:0000313" key="2">
    <source>
        <dbReference type="EMBL" id="KAF4749442.1"/>
    </source>
</evidence>
<dbReference type="Proteomes" id="UP000553632">
    <property type="component" value="Unassembled WGS sequence"/>
</dbReference>